<keyword evidence="1 2" id="KW-0597">Phosphoprotein</keyword>
<evidence type="ECO:0000313" key="4">
    <source>
        <dbReference type="EMBL" id="BAI61822.1"/>
    </source>
</evidence>
<dbReference type="InterPro" id="IPR001789">
    <property type="entry name" value="Sig_transdc_resp-reg_receiver"/>
</dbReference>
<evidence type="ECO:0000313" key="5">
    <source>
        <dbReference type="Proteomes" id="UP000001882"/>
    </source>
</evidence>
<reference evidence="4 5" key="1">
    <citation type="journal article" date="2007" name="Appl. Environ. Microbiol.">
        <title>Isolation of key methanogens for global methane emission from rice paddy fields: a novel isolate affiliated with the clone cluster rice cluster I.</title>
        <authorList>
            <person name="Sakai S."/>
            <person name="Imachi H."/>
            <person name="Sekiguchi Y."/>
            <person name="Ohashi A."/>
            <person name="Harada H."/>
            <person name="Kamagata Y."/>
        </authorList>
    </citation>
    <scope>NUCLEOTIDE SEQUENCE [LARGE SCALE GENOMIC DNA]</scope>
    <source>
        <strain evidence="5">DSM 17711 / JCM 13418 / NBRC 101707 / SANAE</strain>
    </source>
</reference>
<name>D1YZF0_METPS</name>
<dbReference type="STRING" id="304371.MCP_1750"/>
<feature type="modified residue" description="4-aspartylphosphate" evidence="2">
    <location>
        <position position="56"/>
    </location>
</feature>
<sequence>MDRLLIVDDNIELLCLYKKMLSVQGKYDIAGMAGNGRDAVIKYKKLKKKPDLVLMDVNMPELDGISAAREIRRYDRGAKIIFVTAEQVYNSDMPPELSGASILRKPFSRAEFIGAIKQALKKRLDDDKN</sequence>
<feature type="domain" description="Response regulatory" evidence="3">
    <location>
        <begin position="3"/>
        <end position="120"/>
    </location>
</feature>
<dbReference type="GeneID" id="8681647"/>
<reference evidence="4 5" key="2">
    <citation type="journal article" date="2008" name="Int. J. Syst. Evol. Microbiol.">
        <title>Methanocella paludicola gen. nov., sp. nov., a methane-producing archaeon, the first isolate of the lineage 'Rice Cluster I', and proposal of the new archaeal order Methanocellales ord. nov.</title>
        <authorList>
            <person name="Sakai S."/>
            <person name="Imachi H."/>
            <person name="Hanada S."/>
            <person name="Ohashi A."/>
            <person name="Harada H."/>
            <person name="Kamagata Y."/>
        </authorList>
    </citation>
    <scope>NUCLEOTIDE SEQUENCE [LARGE SCALE GENOMIC DNA]</scope>
    <source>
        <strain evidence="5">DSM 17711 / JCM 13418 / NBRC 101707 / SANAE</strain>
    </source>
</reference>
<evidence type="ECO:0000256" key="2">
    <source>
        <dbReference type="PROSITE-ProRule" id="PRU00169"/>
    </source>
</evidence>
<dbReference type="Proteomes" id="UP000001882">
    <property type="component" value="Chromosome"/>
</dbReference>
<dbReference type="SUPFAM" id="SSF52172">
    <property type="entry name" value="CheY-like"/>
    <property type="match status" value="1"/>
</dbReference>
<dbReference type="InterPro" id="IPR011006">
    <property type="entry name" value="CheY-like_superfamily"/>
</dbReference>
<dbReference type="eggNOG" id="arCOG02391">
    <property type="taxonomic scope" value="Archaea"/>
</dbReference>
<dbReference type="KEGG" id="mpd:MCP_1750"/>
<dbReference type="EMBL" id="AP011532">
    <property type="protein sequence ID" value="BAI61822.1"/>
    <property type="molecule type" value="Genomic_DNA"/>
</dbReference>
<dbReference type="PANTHER" id="PTHR44591">
    <property type="entry name" value="STRESS RESPONSE REGULATOR PROTEIN 1"/>
    <property type="match status" value="1"/>
</dbReference>
<dbReference type="RefSeq" id="WP_012900500.1">
    <property type="nucleotide sequence ID" value="NC_013665.1"/>
</dbReference>
<dbReference type="GO" id="GO:0000160">
    <property type="term" value="P:phosphorelay signal transduction system"/>
    <property type="evidence" value="ECO:0007669"/>
    <property type="project" value="InterPro"/>
</dbReference>
<dbReference type="InterPro" id="IPR050595">
    <property type="entry name" value="Bact_response_regulator"/>
</dbReference>
<accession>D1YZF0</accession>
<dbReference type="AlphaFoldDB" id="D1YZF0"/>
<dbReference type="OrthoDB" id="2830at2157"/>
<keyword evidence="5" id="KW-1185">Reference proteome</keyword>
<organism evidence="4 5">
    <name type="scientific">Methanocella paludicola (strain DSM 17711 / JCM 13418 / NBRC 101707 / SANAE)</name>
    <dbReference type="NCBI Taxonomy" id="304371"/>
    <lineage>
        <taxon>Archaea</taxon>
        <taxon>Methanobacteriati</taxon>
        <taxon>Methanobacteriota</taxon>
        <taxon>Stenosarchaea group</taxon>
        <taxon>Methanomicrobia</taxon>
        <taxon>Methanocellales</taxon>
        <taxon>Methanocellaceae</taxon>
        <taxon>Methanocella</taxon>
    </lineage>
</organism>
<dbReference type="Pfam" id="PF00072">
    <property type="entry name" value="Response_reg"/>
    <property type="match status" value="1"/>
</dbReference>
<dbReference type="Gene3D" id="3.40.50.2300">
    <property type="match status" value="1"/>
</dbReference>
<dbReference type="SMART" id="SM00448">
    <property type="entry name" value="REC"/>
    <property type="match status" value="1"/>
</dbReference>
<dbReference type="PANTHER" id="PTHR44591:SF3">
    <property type="entry name" value="RESPONSE REGULATORY DOMAIN-CONTAINING PROTEIN"/>
    <property type="match status" value="1"/>
</dbReference>
<gene>
    <name evidence="4" type="ordered locus">MCP_1750</name>
</gene>
<proteinExistence type="predicted"/>
<dbReference type="InParanoid" id="D1YZF0"/>
<protein>
    <submittedName>
        <fullName evidence="4">Response regulator</fullName>
    </submittedName>
</protein>
<dbReference type="PROSITE" id="PS50110">
    <property type="entry name" value="RESPONSE_REGULATORY"/>
    <property type="match status" value="1"/>
</dbReference>
<evidence type="ECO:0000256" key="1">
    <source>
        <dbReference type="ARBA" id="ARBA00022553"/>
    </source>
</evidence>
<evidence type="ECO:0000259" key="3">
    <source>
        <dbReference type="PROSITE" id="PS50110"/>
    </source>
</evidence>
<reference evidence="5" key="3">
    <citation type="journal article" date="2011" name="PLoS ONE">
        <title>Genome sequence of a mesophilic hydrogenotrophic methanogen Methanocella paludicola, the first cultivated representative of the order Methanocellales.</title>
        <authorList>
            <person name="Sakai S."/>
            <person name="Takaki Y."/>
            <person name="Shimamura S."/>
            <person name="Sekine M."/>
            <person name="Tajima T."/>
            <person name="Kosugi H."/>
            <person name="Ichikawa N."/>
            <person name="Tasumi E."/>
            <person name="Hiraki A.T."/>
            <person name="Shimizu A."/>
            <person name="Kato Y."/>
            <person name="Nishiko R."/>
            <person name="Mori K."/>
            <person name="Fujita N."/>
            <person name="Imachi H."/>
            <person name="Takai K."/>
        </authorList>
    </citation>
    <scope>NUCLEOTIDE SEQUENCE [LARGE SCALE GENOMIC DNA]</scope>
    <source>
        <strain evidence="5">DSM 17711 / JCM 13418 / NBRC 101707 / SANAE</strain>
    </source>
</reference>